<dbReference type="EMBL" id="KV921967">
    <property type="protein sequence ID" value="ORE04593.1"/>
    <property type="molecule type" value="Genomic_DNA"/>
</dbReference>
<dbReference type="VEuPathDB" id="FungiDB:BCV72DRAFT_12579"/>
<gene>
    <name evidence="1" type="ORF">BCV72DRAFT_12579</name>
</gene>
<dbReference type="OrthoDB" id="406186at2759"/>
<protein>
    <recommendedName>
        <fullName evidence="2">Knr4/Smi1-like domain-containing protein</fullName>
    </recommendedName>
</protein>
<evidence type="ECO:0000313" key="1">
    <source>
        <dbReference type="EMBL" id="ORE04593.1"/>
    </source>
</evidence>
<name>A0A1X0QXR3_RHIZD</name>
<accession>A0A1X0QXR3</accession>
<evidence type="ECO:0008006" key="2">
    <source>
        <dbReference type="Google" id="ProtNLM"/>
    </source>
</evidence>
<sequence>MPKLQPHRFKVVGPPASNEDLDTFIKNCKSLGMSHPAIPEELESLWRIGSEWHLVEEHYNVFGFNIYNPKEIIQITNSVFGSEEIKQEWASEIQGVSCADKDWLCVCGYSEYDYIFMNFDKESSLFGATRHMVNNCSTDEELTAPPASNFIAYVERYLENWNEDEEIST</sequence>
<organism evidence="1">
    <name type="scientific">Rhizopus microsporus var. microsporus</name>
    <dbReference type="NCBI Taxonomy" id="86635"/>
    <lineage>
        <taxon>Eukaryota</taxon>
        <taxon>Fungi</taxon>
        <taxon>Fungi incertae sedis</taxon>
        <taxon>Mucoromycota</taxon>
        <taxon>Mucoromycotina</taxon>
        <taxon>Mucoromycetes</taxon>
        <taxon>Mucorales</taxon>
        <taxon>Mucorineae</taxon>
        <taxon>Rhizopodaceae</taxon>
        <taxon>Rhizopus</taxon>
    </lineage>
</organism>
<dbReference type="Proteomes" id="UP000242414">
    <property type="component" value="Unassembled WGS sequence"/>
</dbReference>
<proteinExistence type="predicted"/>
<dbReference type="AlphaFoldDB" id="A0A1X0QXR3"/>
<reference evidence="1" key="1">
    <citation type="journal article" date="2016" name="Proc. Natl. Acad. Sci. U.S.A.">
        <title>Lipid metabolic changes in an early divergent fungus govern the establishment of a mutualistic symbiosis with endobacteria.</title>
        <authorList>
            <person name="Lastovetsky O.A."/>
            <person name="Gaspar M.L."/>
            <person name="Mondo S.J."/>
            <person name="LaButti K.M."/>
            <person name="Sandor L."/>
            <person name="Grigoriev I.V."/>
            <person name="Henry S.A."/>
            <person name="Pawlowska T.E."/>
        </authorList>
    </citation>
    <scope>NUCLEOTIDE SEQUENCE [LARGE SCALE GENOMIC DNA]</scope>
    <source>
        <strain evidence="1">ATCC 52814</strain>
    </source>
</reference>